<sequence length="523" mass="56292">MALKAATRLLLGESIKDAVFDSVVLVSHSTAVLEQFEKLKGLLPAVQSYAQLNAAIDKGAANLIPTDAVSSSRLIYSSTGSVTSDFDDVRKYSSAATIGIQTAIKAGSNLPLLVVIPHPRFPEAELVAATGALHAAYVPYNVRSEENKPLKIEALGLFPLSDRHSDTKFQKLVAAVERAFIACRDVGDGDPQRMAPTRVAEYVEALFEGSNIKVDVESDVATIAKEYPLLAAVNRAANNVPEHQARVVWLEYVSEEPSETGKEFETIMLVGKGVTIDTGGVDVKIAGNMLGMCRDKYGAAVVVGFFEALNQLQPKGIKVKAALSLCRNSIGSNSYTCDEIIVSRSNKRIHIINTDAEGRLAMLDPLTKFTEEAVNEKNPHLYTVATLTGHEVITYGYHAAIMDNGPARAAGHDLALQATSDIYGQSMEISRLHYEDLDFNDAETPAADLRQGNNKPSVATLRGHMSPAGFLIRGSGLDKHGLDSDSPIKYTHVDMGAAMGEAPKPSYPNPLLALIGFHILPRL</sequence>
<evidence type="ECO:0000256" key="3">
    <source>
        <dbReference type="ARBA" id="ARBA00022670"/>
    </source>
</evidence>
<dbReference type="GO" id="GO:0005737">
    <property type="term" value="C:cytoplasm"/>
    <property type="evidence" value="ECO:0007669"/>
    <property type="project" value="InterPro"/>
</dbReference>
<dbReference type="SUPFAM" id="SSF53187">
    <property type="entry name" value="Zn-dependent exopeptidases"/>
    <property type="match status" value="1"/>
</dbReference>
<evidence type="ECO:0000313" key="6">
    <source>
        <dbReference type="Proteomes" id="UP000492821"/>
    </source>
</evidence>
<dbReference type="GO" id="GO:0006508">
    <property type="term" value="P:proteolysis"/>
    <property type="evidence" value="ECO:0007669"/>
    <property type="project" value="UniProtKB-KW"/>
</dbReference>
<organism evidence="6 7">
    <name type="scientific">Panagrellus redivivus</name>
    <name type="common">Microworm</name>
    <dbReference type="NCBI Taxonomy" id="6233"/>
    <lineage>
        <taxon>Eukaryota</taxon>
        <taxon>Metazoa</taxon>
        <taxon>Ecdysozoa</taxon>
        <taxon>Nematoda</taxon>
        <taxon>Chromadorea</taxon>
        <taxon>Rhabditida</taxon>
        <taxon>Tylenchina</taxon>
        <taxon>Panagrolaimomorpha</taxon>
        <taxon>Panagrolaimoidea</taxon>
        <taxon>Panagrolaimidae</taxon>
        <taxon>Panagrellus</taxon>
    </lineage>
</organism>
<evidence type="ECO:0000313" key="7">
    <source>
        <dbReference type="WBParaSite" id="Pan_g12256.t1"/>
    </source>
</evidence>
<dbReference type="InterPro" id="IPR011356">
    <property type="entry name" value="Leucine_aapep/pepB"/>
</dbReference>
<comment type="similarity">
    <text evidence="1">Belongs to the peptidase M17 family.</text>
</comment>
<evidence type="ECO:0000256" key="1">
    <source>
        <dbReference type="ARBA" id="ARBA00009528"/>
    </source>
</evidence>
<dbReference type="PROSITE" id="PS00631">
    <property type="entry name" value="CYTOSOL_AP"/>
    <property type="match status" value="1"/>
</dbReference>
<dbReference type="WBParaSite" id="Pan_g12256.t1">
    <property type="protein sequence ID" value="Pan_g12256.t1"/>
    <property type="gene ID" value="Pan_g12256"/>
</dbReference>
<feature type="domain" description="Cytosol aminopeptidase" evidence="5">
    <location>
        <begin position="353"/>
        <end position="360"/>
    </location>
</feature>
<keyword evidence="4" id="KW-0378">Hydrolase</keyword>
<dbReference type="InterPro" id="IPR000819">
    <property type="entry name" value="Peptidase_M17_C"/>
</dbReference>
<evidence type="ECO:0000256" key="2">
    <source>
        <dbReference type="ARBA" id="ARBA00022438"/>
    </source>
</evidence>
<dbReference type="Pfam" id="PF00883">
    <property type="entry name" value="Peptidase_M17"/>
    <property type="match status" value="1"/>
</dbReference>
<dbReference type="PRINTS" id="PR00481">
    <property type="entry name" value="LAMNOPPTDASE"/>
</dbReference>
<evidence type="ECO:0000256" key="4">
    <source>
        <dbReference type="ARBA" id="ARBA00022801"/>
    </source>
</evidence>
<dbReference type="PANTHER" id="PTHR11963:SF48">
    <property type="entry name" value="DIPEPTIDASE B, ISOFORM A"/>
    <property type="match status" value="1"/>
</dbReference>
<keyword evidence="2" id="KW-0031">Aminopeptidase</keyword>
<dbReference type="GO" id="GO:0030145">
    <property type="term" value="F:manganese ion binding"/>
    <property type="evidence" value="ECO:0007669"/>
    <property type="project" value="InterPro"/>
</dbReference>
<reference evidence="6" key="1">
    <citation type="journal article" date="2013" name="Genetics">
        <title>The draft genome and transcriptome of Panagrellus redivivus are shaped by the harsh demands of a free-living lifestyle.</title>
        <authorList>
            <person name="Srinivasan J."/>
            <person name="Dillman A.R."/>
            <person name="Macchietto M.G."/>
            <person name="Heikkinen L."/>
            <person name="Lakso M."/>
            <person name="Fracchia K.M."/>
            <person name="Antoshechkin I."/>
            <person name="Mortazavi A."/>
            <person name="Wong G."/>
            <person name="Sternberg P.W."/>
        </authorList>
    </citation>
    <scope>NUCLEOTIDE SEQUENCE [LARGE SCALE GENOMIC DNA]</scope>
    <source>
        <strain evidence="6">MT8872</strain>
    </source>
</reference>
<proteinExistence type="inferred from homology"/>
<evidence type="ECO:0000259" key="5">
    <source>
        <dbReference type="PROSITE" id="PS00631"/>
    </source>
</evidence>
<protein>
    <submittedName>
        <fullName evidence="7">CYTOSOL_AP domain-containing protein</fullName>
    </submittedName>
</protein>
<dbReference type="Proteomes" id="UP000492821">
    <property type="component" value="Unassembled WGS sequence"/>
</dbReference>
<dbReference type="PANTHER" id="PTHR11963">
    <property type="entry name" value="LEUCINE AMINOPEPTIDASE-RELATED"/>
    <property type="match status" value="1"/>
</dbReference>
<dbReference type="AlphaFoldDB" id="A0A7E4USG4"/>
<name>A0A7E4USG4_PANRE</name>
<keyword evidence="3" id="KW-0645">Protease</keyword>
<keyword evidence="6" id="KW-1185">Reference proteome</keyword>
<reference evidence="7" key="2">
    <citation type="submission" date="2020-10" db="UniProtKB">
        <authorList>
            <consortium name="WormBaseParasite"/>
        </authorList>
    </citation>
    <scope>IDENTIFICATION</scope>
</reference>
<accession>A0A7E4USG4</accession>
<dbReference type="GO" id="GO:0070006">
    <property type="term" value="F:metalloaminopeptidase activity"/>
    <property type="evidence" value="ECO:0007669"/>
    <property type="project" value="InterPro"/>
</dbReference>
<dbReference type="Gene3D" id="3.40.630.10">
    <property type="entry name" value="Zn peptidases"/>
    <property type="match status" value="1"/>
</dbReference>